<evidence type="ECO:0000256" key="1">
    <source>
        <dbReference type="ARBA" id="ARBA00004127"/>
    </source>
</evidence>
<organism evidence="9 10">
    <name type="scientific">Spirobacillus cienkowskii</name>
    <dbReference type="NCBI Taxonomy" id="495820"/>
    <lineage>
        <taxon>Bacteria</taxon>
        <taxon>Pseudomonadati</taxon>
        <taxon>Bdellovibrionota</taxon>
        <taxon>Oligoflexia</taxon>
        <taxon>Silvanigrellales</taxon>
        <taxon>Spirobacillus</taxon>
    </lineage>
</organism>
<feature type="transmembrane region" description="Helical" evidence="7">
    <location>
        <begin position="143"/>
        <end position="160"/>
    </location>
</feature>
<evidence type="ECO:0000256" key="7">
    <source>
        <dbReference type="SAM" id="Phobius"/>
    </source>
</evidence>
<dbReference type="GO" id="GO:0003954">
    <property type="term" value="F:NADH dehydrogenase activity"/>
    <property type="evidence" value="ECO:0007669"/>
    <property type="project" value="TreeGrafter"/>
</dbReference>
<evidence type="ECO:0000256" key="2">
    <source>
        <dbReference type="ARBA" id="ARBA00009025"/>
    </source>
</evidence>
<evidence type="ECO:0000259" key="8">
    <source>
        <dbReference type="Pfam" id="PF00361"/>
    </source>
</evidence>
<dbReference type="Pfam" id="PF00361">
    <property type="entry name" value="Proton_antipo_M"/>
    <property type="match status" value="1"/>
</dbReference>
<dbReference type="NCBIfam" id="TIGR01972">
    <property type="entry name" value="NDH_I_M"/>
    <property type="match status" value="1"/>
</dbReference>
<gene>
    <name evidence="9" type="ORF">DCC88_02320</name>
</gene>
<dbReference type="PRINTS" id="PR01437">
    <property type="entry name" value="NUOXDRDTASE4"/>
</dbReference>
<dbReference type="InterPro" id="IPR001750">
    <property type="entry name" value="ND/Mrp_TM"/>
</dbReference>
<feature type="transmembrane region" description="Helical" evidence="7">
    <location>
        <begin position="118"/>
        <end position="137"/>
    </location>
</feature>
<dbReference type="InterPro" id="IPR003918">
    <property type="entry name" value="NADH_UbQ_OxRdtase"/>
</dbReference>
<accession>A0A369KQU4</accession>
<dbReference type="GO" id="GO:0008137">
    <property type="term" value="F:NADH dehydrogenase (ubiquinone) activity"/>
    <property type="evidence" value="ECO:0007669"/>
    <property type="project" value="InterPro"/>
</dbReference>
<feature type="transmembrane region" description="Helical" evidence="7">
    <location>
        <begin position="223"/>
        <end position="244"/>
    </location>
</feature>
<dbReference type="Proteomes" id="UP000253934">
    <property type="component" value="Unassembled WGS sequence"/>
</dbReference>
<dbReference type="AlphaFoldDB" id="A0A369KQU4"/>
<feature type="transmembrane region" description="Helical" evidence="7">
    <location>
        <begin position="383"/>
        <end position="402"/>
    </location>
</feature>
<feature type="transmembrane region" description="Helical" evidence="7">
    <location>
        <begin position="6"/>
        <end position="27"/>
    </location>
</feature>
<evidence type="ECO:0000256" key="5">
    <source>
        <dbReference type="ARBA" id="ARBA00023136"/>
    </source>
</evidence>
<feature type="transmembrane region" description="Helical" evidence="7">
    <location>
        <begin position="79"/>
        <end position="106"/>
    </location>
</feature>
<keyword evidence="10" id="KW-1185">Reference proteome</keyword>
<comment type="caution">
    <text evidence="9">The sequence shown here is derived from an EMBL/GenBank/DDBJ whole genome shotgun (WGS) entry which is preliminary data.</text>
</comment>
<dbReference type="PANTHER" id="PTHR43507">
    <property type="entry name" value="NADH-UBIQUINONE OXIDOREDUCTASE CHAIN 4"/>
    <property type="match status" value="1"/>
</dbReference>
<protein>
    <submittedName>
        <fullName evidence="9">NADH-quinone oxidoreductase subunit M</fullName>
    </submittedName>
</protein>
<dbReference type="GO" id="GO:0012505">
    <property type="term" value="C:endomembrane system"/>
    <property type="evidence" value="ECO:0007669"/>
    <property type="project" value="UniProtKB-SubCell"/>
</dbReference>
<evidence type="ECO:0000256" key="4">
    <source>
        <dbReference type="ARBA" id="ARBA00022989"/>
    </source>
</evidence>
<feature type="domain" description="NADH:quinone oxidoreductase/Mrp antiporter transmembrane" evidence="8">
    <location>
        <begin position="136"/>
        <end position="429"/>
    </location>
</feature>
<proteinExistence type="inferred from homology"/>
<name>A0A369KQU4_9BACT</name>
<dbReference type="EMBL" id="QOVW01000014">
    <property type="protein sequence ID" value="RDB36981.1"/>
    <property type="molecule type" value="Genomic_DNA"/>
</dbReference>
<feature type="transmembrane region" description="Helical" evidence="7">
    <location>
        <begin position="282"/>
        <end position="302"/>
    </location>
</feature>
<feature type="transmembrane region" description="Helical" evidence="7">
    <location>
        <begin position="314"/>
        <end position="333"/>
    </location>
</feature>
<dbReference type="PANTHER" id="PTHR43507:SF1">
    <property type="entry name" value="NADH-UBIQUINONE OXIDOREDUCTASE CHAIN 4"/>
    <property type="match status" value="1"/>
</dbReference>
<reference evidence="9" key="1">
    <citation type="submission" date="2018-04" db="EMBL/GenBank/DDBJ databases">
        <title>Draft genome sequence of the Candidatus Spirobacillus cienkowskii, a pathogen of freshwater Daphnia species, reconstructed from hemolymph metagenomic reads.</title>
        <authorList>
            <person name="Bresciani L."/>
            <person name="Lemos L.N."/>
            <person name="Wale N."/>
            <person name="Lin J.Y."/>
            <person name="Fernandes G.R."/>
            <person name="Duffy M.A."/>
            <person name="Rodrigues J.M."/>
        </authorList>
    </citation>
    <scope>NUCLEOTIDE SEQUENCE [LARGE SCALE GENOMIC DNA]</scope>
    <source>
        <strain evidence="9">Binning01</strain>
    </source>
</reference>
<evidence type="ECO:0000313" key="9">
    <source>
        <dbReference type="EMBL" id="RDB36981.1"/>
    </source>
</evidence>
<dbReference type="GO" id="GO:0048039">
    <property type="term" value="F:ubiquinone binding"/>
    <property type="evidence" value="ECO:0007669"/>
    <property type="project" value="TreeGrafter"/>
</dbReference>
<comment type="similarity">
    <text evidence="2">Belongs to the complex I subunit 4 family.</text>
</comment>
<evidence type="ECO:0000256" key="6">
    <source>
        <dbReference type="RuleBase" id="RU000320"/>
    </source>
</evidence>
<dbReference type="GO" id="GO:0042773">
    <property type="term" value="P:ATP synthesis coupled electron transport"/>
    <property type="evidence" value="ECO:0007669"/>
    <property type="project" value="InterPro"/>
</dbReference>
<sequence length="532" mass="58801">MIDGVSQWILSLLIIFPVLVALIILLIPTTRDCRVHKNIALIGTIVELVFSLHLVKYFVPHSSNFQFAQFLGWLPKSTGINYIVGVDGLSLILVLLTTIFSVIVVMTAYSTINTGIKGFFALFLLLQSAIIGVFVSLDVVLFYVFWELSLIPVYFMLGIWGGKDRVYATIKLFIYGVFGSLFMLVALIYLYYIHGQLNSGIYSSNLLDLYKTAANLSSTEQTSLFLCVLLAFGIKAPIFPFHSWLPDTYEQAPATYTLLSGVILKLATYGLIRFGICLFPTAALKFSTPIMIVAVIGIIYGALIAWQQKNIRRIMAFSSLSHLGFIVLGIFSLNTIGLQGALYQMINHAVTAGALFILFNFLYQRRNSFDLDDFGGFAKVLPWFAFFFVIVAMGSVALPSTGSFIGEWLILIGAFQASPIIGTVATLGVIFGAVYILWLTYKILFGPLDKAENKQLSGLSRLEVAQLSILSILIFVLGFASSAILEHSKPTLLKIERSVISQTYYASELANLKDSTLMPLNTKLKKNTEGVK</sequence>
<feature type="transmembrane region" description="Helical" evidence="7">
    <location>
        <begin position="408"/>
        <end position="441"/>
    </location>
</feature>
<evidence type="ECO:0000256" key="3">
    <source>
        <dbReference type="ARBA" id="ARBA00022692"/>
    </source>
</evidence>
<feature type="transmembrane region" description="Helical" evidence="7">
    <location>
        <begin position="256"/>
        <end position="276"/>
    </location>
</feature>
<feature type="transmembrane region" description="Helical" evidence="7">
    <location>
        <begin position="172"/>
        <end position="193"/>
    </location>
</feature>
<feature type="transmembrane region" description="Helical" evidence="7">
    <location>
        <begin position="462"/>
        <end position="485"/>
    </location>
</feature>
<dbReference type="InterPro" id="IPR010227">
    <property type="entry name" value="NADH_Q_OxRdtase_chainM/4"/>
</dbReference>
<comment type="subcellular location">
    <subcellularLocation>
        <location evidence="1">Endomembrane system</location>
        <topology evidence="1">Multi-pass membrane protein</topology>
    </subcellularLocation>
    <subcellularLocation>
        <location evidence="6">Membrane</location>
        <topology evidence="6">Multi-pass membrane protein</topology>
    </subcellularLocation>
</comment>
<feature type="transmembrane region" description="Helical" evidence="7">
    <location>
        <begin position="345"/>
        <end position="363"/>
    </location>
</feature>
<feature type="transmembrane region" description="Helical" evidence="7">
    <location>
        <begin position="39"/>
        <end position="59"/>
    </location>
</feature>
<dbReference type="GO" id="GO:0015990">
    <property type="term" value="P:electron transport coupled proton transport"/>
    <property type="evidence" value="ECO:0007669"/>
    <property type="project" value="TreeGrafter"/>
</dbReference>
<dbReference type="GO" id="GO:0016020">
    <property type="term" value="C:membrane"/>
    <property type="evidence" value="ECO:0007669"/>
    <property type="project" value="UniProtKB-SubCell"/>
</dbReference>
<keyword evidence="5 7" id="KW-0472">Membrane</keyword>
<keyword evidence="3 6" id="KW-0812">Transmembrane</keyword>
<evidence type="ECO:0000313" key="10">
    <source>
        <dbReference type="Proteomes" id="UP000253934"/>
    </source>
</evidence>
<keyword evidence="4 7" id="KW-1133">Transmembrane helix</keyword>